<dbReference type="PROSITE" id="PS50011">
    <property type="entry name" value="PROTEIN_KINASE_DOM"/>
    <property type="match status" value="1"/>
</dbReference>
<dbReference type="Gene3D" id="3.30.200.20">
    <property type="entry name" value="Phosphorylase Kinase, domain 1"/>
    <property type="match status" value="1"/>
</dbReference>
<feature type="compositionally biased region" description="Basic and acidic residues" evidence="7">
    <location>
        <begin position="94"/>
        <end position="107"/>
    </location>
</feature>
<keyword evidence="5" id="KW-0418">Kinase</keyword>
<evidence type="ECO:0000256" key="6">
    <source>
        <dbReference type="ARBA" id="ARBA00022840"/>
    </source>
</evidence>
<dbReference type="InterPro" id="IPR000719">
    <property type="entry name" value="Prot_kinase_dom"/>
</dbReference>
<evidence type="ECO:0000256" key="5">
    <source>
        <dbReference type="ARBA" id="ARBA00022777"/>
    </source>
</evidence>
<dbReference type="GO" id="GO:0044773">
    <property type="term" value="P:mitotic DNA damage checkpoint signaling"/>
    <property type="evidence" value="ECO:0007669"/>
    <property type="project" value="TreeGrafter"/>
</dbReference>
<accession>A0A8H7LAN1</accession>
<dbReference type="SMART" id="SM00220">
    <property type="entry name" value="S_TKc"/>
    <property type="match status" value="1"/>
</dbReference>
<evidence type="ECO:0000256" key="3">
    <source>
        <dbReference type="ARBA" id="ARBA00022679"/>
    </source>
</evidence>
<feature type="compositionally biased region" description="Low complexity" evidence="7">
    <location>
        <begin position="15"/>
        <end position="24"/>
    </location>
</feature>
<keyword evidence="4" id="KW-0547">Nucleotide-binding</keyword>
<name>A0A8H7LAN1_9ASCO</name>
<dbReference type="InterPro" id="IPR011009">
    <property type="entry name" value="Kinase-like_dom_sf"/>
</dbReference>
<dbReference type="PANTHER" id="PTHR44167:SF23">
    <property type="entry name" value="CDC7 KINASE, ISOFORM A-RELATED"/>
    <property type="match status" value="1"/>
</dbReference>
<feature type="compositionally biased region" description="Basic and acidic residues" evidence="7">
    <location>
        <begin position="132"/>
        <end position="146"/>
    </location>
</feature>
<keyword evidence="10" id="KW-1185">Reference proteome</keyword>
<dbReference type="OrthoDB" id="10020333at2759"/>
<protein>
    <recommendedName>
        <fullName evidence="1">non-specific serine/threonine protein kinase</fullName>
        <ecNumber evidence="1">2.7.11.1</ecNumber>
    </recommendedName>
</protein>
<sequence length="601" mass="66944">MDSIGPTFKNLRGRSLTASTAPQTATSAMLDEKIAQFEAELSRKRPVSTDDPFFELGAKSARTGECGDALGQYASVNMLLNAQFIKDQNLRSSASRERTPTAEHVADHNSTGVSLDKTASRVARTGGTAANDGDRGLEEHDSDKTASEQNEIVPEEEDDVALEVLEEMHKLEESFPILAERYRLIDKIGEGTFSTVYKAEAIDGAVMLGSQLWKSPPLKRTVAAKVKREKKKKNPLVALKQIYVTSSPIRIHNELNLLFMLSGNSHVAPLLDILRHQDQVLAVLPYYQHADFRDFYRDIPVKGIKNYMWEMLQGLEFMHSKGIIHRDLKPTNFLYDPFKGKGVLVDFGLAEKMMPQSSSSSSSNGCPCLLKDRSGVSKAHLKRLNIKAAYPKVDQRPPRRANRAGTRGFRAPEVLLKCTNQSTKVDVWSAGIIGLSLIARKFPLFNSPDDIDALMEIILIFGVDKLVKCAELHGCGLELNAPSVQMSSFNGNLIKFLVTVLSYEDENECFPPDSVIYDTLKFLDRETNTLVKPMLDTESATAESYADHCRLVEEYSDLKHLLQLLYGCLAVDANKRLSASLLLKMPFFQELTVHEDDDVLL</sequence>
<dbReference type="SUPFAM" id="SSF56112">
    <property type="entry name" value="Protein kinase-like (PK-like)"/>
    <property type="match status" value="1"/>
</dbReference>
<evidence type="ECO:0000259" key="8">
    <source>
        <dbReference type="PROSITE" id="PS50011"/>
    </source>
</evidence>
<feature type="region of interest" description="Disordered" evidence="7">
    <location>
        <begin position="91"/>
        <end position="156"/>
    </location>
</feature>
<proteinExistence type="predicted"/>
<organism evidence="9 10">
    <name type="scientific">Metschnikowia pulcherrima</name>
    <dbReference type="NCBI Taxonomy" id="27326"/>
    <lineage>
        <taxon>Eukaryota</taxon>
        <taxon>Fungi</taxon>
        <taxon>Dikarya</taxon>
        <taxon>Ascomycota</taxon>
        <taxon>Saccharomycotina</taxon>
        <taxon>Pichiomycetes</taxon>
        <taxon>Metschnikowiaceae</taxon>
        <taxon>Metschnikowia</taxon>
    </lineage>
</organism>
<dbReference type="EMBL" id="JACBPP010000005">
    <property type="protein sequence ID" value="KAF8001379.1"/>
    <property type="molecule type" value="Genomic_DNA"/>
</dbReference>
<dbReference type="GO" id="GO:0005524">
    <property type="term" value="F:ATP binding"/>
    <property type="evidence" value="ECO:0007669"/>
    <property type="project" value="UniProtKB-KW"/>
</dbReference>
<dbReference type="GO" id="GO:0004674">
    <property type="term" value="F:protein serine/threonine kinase activity"/>
    <property type="evidence" value="ECO:0007669"/>
    <property type="project" value="UniProtKB-KW"/>
</dbReference>
<dbReference type="PANTHER" id="PTHR44167">
    <property type="entry name" value="OVARIAN-SPECIFIC SERINE/THREONINE-PROTEIN KINASE LOK-RELATED"/>
    <property type="match status" value="1"/>
</dbReference>
<dbReference type="GO" id="GO:0005634">
    <property type="term" value="C:nucleus"/>
    <property type="evidence" value="ECO:0007669"/>
    <property type="project" value="TreeGrafter"/>
</dbReference>
<evidence type="ECO:0000256" key="1">
    <source>
        <dbReference type="ARBA" id="ARBA00012513"/>
    </source>
</evidence>
<dbReference type="EC" id="2.7.11.1" evidence="1"/>
<evidence type="ECO:0000313" key="9">
    <source>
        <dbReference type="EMBL" id="KAF8001379.1"/>
    </source>
</evidence>
<comment type="caution">
    <text evidence="9">The sequence shown here is derived from an EMBL/GenBank/DDBJ whole genome shotgun (WGS) entry which is preliminary data.</text>
</comment>
<dbReference type="Pfam" id="PF00069">
    <property type="entry name" value="Pkinase"/>
    <property type="match status" value="2"/>
</dbReference>
<evidence type="ECO:0000256" key="4">
    <source>
        <dbReference type="ARBA" id="ARBA00022741"/>
    </source>
</evidence>
<dbReference type="AlphaFoldDB" id="A0A8H7LAN1"/>
<keyword evidence="3" id="KW-0808">Transferase</keyword>
<reference evidence="9" key="1">
    <citation type="submission" date="2020-10" db="EMBL/GenBank/DDBJ databases">
        <title>The Whole-Genome Sequence of Metschnikowia persimmonesis, a Novel Endophytic Yeast Species Isolated from Medicinal Plant Diospyros kaki Thumb.</title>
        <authorList>
            <person name="Rahmat E."/>
            <person name="Kang Y."/>
        </authorList>
    </citation>
    <scope>NUCLEOTIDE SEQUENCE</scope>
    <source>
        <strain evidence="9">KIOM G15050</strain>
    </source>
</reference>
<keyword evidence="2" id="KW-0723">Serine/threonine-protein kinase</keyword>
<dbReference type="InterPro" id="IPR008271">
    <property type="entry name" value="Ser/Thr_kinase_AS"/>
</dbReference>
<evidence type="ECO:0000256" key="2">
    <source>
        <dbReference type="ARBA" id="ARBA00022527"/>
    </source>
</evidence>
<gene>
    <name evidence="9" type="ORF">HF325_003880</name>
</gene>
<feature type="region of interest" description="Disordered" evidence="7">
    <location>
        <begin position="1"/>
        <end position="24"/>
    </location>
</feature>
<evidence type="ECO:0000256" key="7">
    <source>
        <dbReference type="SAM" id="MobiDB-lite"/>
    </source>
</evidence>
<evidence type="ECO:0000313" key="10">
    <source>
        <dbReference type="Proteomes" id="UP000649328"/>
    </source>
</evidence>
<dbReference type="PROSITE" id="PS00108">
    <property type="entry name" value="PROTEIN_KINASE_ST"/>
    <property type="match status" value="1"/>
</dbReference>
<dbReference type="Gene3D" id="1.10.510.10">
    <property type="entry name" value="Transferase(Phosphotransferase) domain 1"/>
    <property type="match status" value="1"/>
</dbReference>
<dbReference type="CDD" id="cd14019">
    <property type="entry name" value="STKc_Cdc7"/>
    <property type="match status" value="1"/>
</dbReference>
<feature type="domain" description="Protein kinase" evidence="8">
    <location>
        <begin position="182"/>
        <end position="588"/>
    </location>
</feature>
<dbReference type="Proteomes" id="UP000649328">
    <property type="component" value="Unassembled WGS sequence"/>
</dbReference>
<keyword evidence="6" id="KW-0067">ATP-binding</keyword>